<reference evidence="4 5" key="1">
    <citation type="submission" date="2015-06" db="EMBL/GenBank/DDBJ databases">
        <authorList>
            <person name="Hoefler B.C."/>
            <person name="Straight P.D."/>
        </authorList>
    </citation>
    <scope>NUCLEOTIDE SEQUENCE [LARGE SCALE GENOMIC DNA]</scope>
    <source>
        <strain evidence="4 5">NRRL 3427</strain>
    </source>
</reference>
<dbReference type="EMBL" id="LGUP01000391">
    <property type="protein sequence ID" value="KOG11137.1"/>
    <property type="molecule type" value="Genomic_DNA"/>
</dbReference>
<dbReference type="PANTHER" id="PTHR43626:SF4">
    <property type="entry name" value="GCN5-RELATED N-ACETYLTRANSFERASE 2, CHLOROPLASTIC"/>
    <property type="match status" value="1"/>
</dbReference>
<evidence type="ECO:0000256" key="1">
    <source>
        <dbReference type="ARBA" id="ARBA00022679"/>
    </source>
</evidence>
<dbReference type="AlphaFoldDB" id="A0A0L8JBV4"/>
<name>A0A0L8JBV4_STRVR</name>
<organism evidence="4 5">
    <name type="scientific">Streptomyces viridochromogenes</name>
    <dbReference type="NCBI Taxonomy" id="1938"/>
    <lineage>
        <taxon>Bacteria</taxon>
        <taxon>Bacillati</taxon>
        <taxon>Actinomycetota</taxon>
        <taxon>Actinomycetes</taxon>
        <taxon>Kitasatosporales</taxon>
        <taxon>Streptomycetaceae</taxon>
        <taxon>Streptomyces</taxon>
    </lineage>
</organism>
<dbReference type="InterPro" id="IPR016181">
    <property type="entry name" value="Acyl_CoA_acyltransferase"/>
</dbReference>
<evidence type="ECO:0000256" key="2">
    <source>
        <dbReference type="ARBA" id="ARBA00023315"/>
    </source>
</evidence>
<dbReference type="Gene3D" id="3.40.630.30">
    <property type="match status" value="1"/>
</dbReference>
<evidence type="ECO:0000313" key="4">
    <source>
        <dbReference type="EMBL" id="KOG11137.1"/>
    </source>
</evidence>
<keyword evidence="1" id="KW-0808">Transferase</keyword>
<dbReference type="GO" id="GO:0008080">
    <property type="term" value="F:N-acetyltransferase activity"/>
    <property type="evidence" value="ECO:0007669"/>
    <property type="project" value="InterPro"/>
</dbReference>
<dbReference type="PANTHER" id="PTHR43626">
    <property type="entry name" value="ACYL-COA N-ACYLTRANSFERASE"/>
    <property type="match status" value="1"/>
</dbReference>
<dbReference type="CDD" id="cd04301">
    <property type="entry name" value="NAT_SF"/>
    <property type="match status" value="1"/>
</dbReference>
<comment type="caution">
    <text evidence="4">The sequence shown here is derived from an EMBL/GenBank/DDBJ whole genome shotgun (WGS) entry which is preliminary data.</text>
</comment>
<dbReference type="Proteomes" id="UP000037023">
    <property type="component" value="Unassembled WGS sequence"/>
</dbReference>
<evidence type="ECO:0000313" key="5">
    <source>
        <dbReference type="Proteomes" id="UP000037023"/>
    </source>
</evidence>
<dbReference type="Pfam" id="PF00583">
    <property type="entry name" value="Acetyltransf_1"/>
    <property type="match status" value="1"/>
</dbReference>
<gene>
    <name evidence="4" type="ORF">ADK34_34610</name>
</gene>
<dbReference type="PROSITE" id="PS51186">
    <property type="entry name" value="GNAT"/>
    <property type="match status" value="1"/>
</dbReference>
<dbReference type="InterPro" id="IPR000182">
    <property type="entry name" value="GNAT_dom"/>
</dbReference>
<dbReference type="GO" id="GO:0005737">
    <property type="term" value="C:cytoplasm"/>
    <property type="evidence" value="ECO:0007669"/>
    <property type="project" value="TreeGrafter"/>
</dbReference>
<keyword evidence="2" id="KW-0012">Acyltransferase</keyword>
<sequence>MFITEESVFDPDEMLSLYDSVGWEGYTADVDKLCRGLRNSHLVITARDGSGTLLGLARTVSDDEHICYVQDVVVNPAHHRQGVGRALVEHLMRRYSHCRFFLLSTDHESSPEGRRNHAFYRSLGFLSYEEKQMAGFGLPRNRPDLRDMAS</sequence>
<accession>A0A0L8JBV4</accession>
<feature type="domain" description="N-acetyltransferase" evidence="3">
    <location>
        <begin position="1"/>
        <end position="143"/>
    </location>
</feature>
<dbReference type="SUPFAM" id="SSF55729">
    <property type="entry name" value="Acyl-CoA N-acyltransferases (Nat)"/>
    <property type="match status" value="1"/>
</dbReference>
<dbReference type="InterPro" id="IPR045039">
    <property type="entry name" value="NSI-like"/>
</dbReference>
<proteinExistence type="predicted"/>
<evidence type="ECO:0000259" key="3">
    <source>
        <dbReference type="PROSITE" id="PS51186"/>
    </source>
</evidence>
<dbReference type="RefSeq" id="WP_200146773.1">
    <property type="nucleotide sequence ID" value="NZ_LGUP01000391.1"/>
</dbReference>
<dbReference type="PATRIC" id="fig|1938.6.peg.7443"/>
<protein>
    <recommendedName>
        <fullName evidence="3">N-acetyltransferase domain-containing protein</fullName>
    </recommendedName>
</protein>